<comment type="caution">
    <text evidence="9">The sequence shown here is derived from an EMBL/GenBank/DDBJ whole genome shotgun (WGS) entry which is preliminary data.</text>
</comment>
<feature type="domain" description="AMP-binding enzyme C-terminal" evidence="8">
    <location>
        <begin position="435"/>
        <end position="508"/>
    </location>
</feature>
<evidence type="ECO:0000256" key="6">
    <source>
        <dbReference type="ARBA" id="ARBA00042773"/>
    </source>
</evidence>
<gene>
    <name evidence="9" type="ORF">ACFSHS_04075</name>
</gene>
<dbReference type="Gene3D" id="3.30.300.30">
    <property type="match status" value="1"/>
</dbReference>
<reference evidence="10" key="1">
    <citation type="journal article" date="2019" name="Int. J. Syst. Evol. Microbiol.">
        <title>The Global Catalogue of Microorganisms (GCM) 10K type strain sequencing project: providing services to taxonomists for standard genome sequencing and annotation.</title>
        <authorList>
            <consortium name="The Broad Institute Genomics Platform"/>
            <consortium name="The Broad Institute Genome Sequencing Center for Infectious Disease"/>
            <person name="Wu L."/>
            <person name="Ma J."/>
        </authorList>
    </citation>
    <scope>NUCLEOTIDE SEQUENCE [LARGE SCALE GENOMIC DNA]</scope>
    <source>
        <strain evidence="10">JCM 3338</strain>
    </source>
</reference>
<dbReference type="InterPro" id="IPR025110">
    <property type="entry name" value="AMP-bd_C"/>
</dbReference>
<dbReference type="Gene3D" id="3.40.50.12780">
    <property type="entry name" value="N-terminal domain of ligase-like"/>
    <property type="match status" value="1"/>
</dbReference>
<evidence type="ECO:0000259" key="7">
    <source>
        <dbReference type="Pfam" id="PF00501"/>
    </source>
</evidence>
<dbReference type="InterPro" id="IPR000873">
    <property type="entry name" value="AMP-dep_synth/lig_dom"/>
</dbReference>
<dbReference type="InterPro" id="IPR042099">
    <property type="entry name" value="ANL_N_sf"/>
</dbReference>
<dbReference type="SUPFAM" id="SSF56801">
    <property type="entry name" value="Acetyl-CoA synthetase-like"/>
    <property type="match status" value="1"/>
</dbReference>
<evidence type="ECO:0000256" key="3">
    <source>
        <dbReference type="ARBA" id="ARBA00022598"/>
    </source>
</evidence>
<evidence type="ECO:0000259" key="8">
    <source>
        <dbReference type="Pfam" id="PF13193"/>
    </source>
</evidence>
<dbReference type="InterPro" id="IPR045851">
    <property type="entry name" value="AMP-bd_C_sf"/>
</dbReference>
<dbReference type="EC" id="6.2.1.3" evidence="4"/>
<name>A0ABW4X827_9ACTN</name>
<comment type="subcellular location">
    <subcellularLocation>
        <location evidence="1">Membrane</location>
        <topology evidence="1">Peripheral membrane protein</topology>
    </subcellularLocation>
</comment>
<keyword evidence="3" id="KW-0436">Ligase</keyword>
<feature type="domain" description="AMP-dependent synthetase/ligase" evidence="7">
    <location>
        <begin position="8"/>
        <end position="384"/>
    </location>
</feature>
<accession>A0ABW4X827</accession>
<evidence type="ECO:0000313" key="9">
    <source>
        <dbReference type="EMBL" id="MFD2090743.1"/>
    </source>
</evidence>
<organism evidence="9 10">
    <name type="scientific">Blastococcus deserti</name>
    <dbReference type="NCBI Taxonomy" id="2259033"/>
    <lineage>
        <taxon>Bacteria</taxon>
        <taxon>Bacillati</taxon>
        <taxon>Actinomycetota</taxon>
        <taxon>Actinomycetes</taxon>
        <taxon>Geodermatophilales</taxon>
        <taxon>Geodermatophilaceae</taxon>
        <taxon>Blastococcus</taxon>
    </lineage>
</organism>
<dbReference type="RefSeq" id="WP_376872087.1">
    <property type="nucleotide sequence ID" value="NZ_JBHUHP010000002.1"/>
</dbReference>
<evidence type="ECO:0000256" key="4">
    <source>
        <dbReference type="ARBA" id="ARBA00026121"/>
    </source>
</evidence>
<evidence type="ECO:0000256" key="2">
    <source>
        <dbReference type="ARBA" id="ARBA00005005"/>
    </source>
</evidence>
<evidence type="ECO:0000256" key="1">
    <source>
        <dbReference type="ARBA" id="ARBA00004170"/>
    </source>
</evidence>
<keyword evidence="10" id="KW-1185">Reference proteome</keyword>
<proteinExistence type="predicted"/>
<sequence>MTLPAMLEWLAAEHGDATCLVDGDLQTSFAELDDRSRRLAAGLARLGVRRGDVVAIWLPNTTAWVELEFAAGRLGALVLSVNTKLRSHDVRQLLTQGRANVLVLWPSFHGIDFLGMLGHLAEDPPDSLRHVLLVGDPVEPDRVPPGLRGLTRPYAELFGPERHEESSAAPDLLSNAFSSSGTTSAPKLVGHVQQALVGHAHAVADAFGYRSPDAVVLGMLPFCGVFGFNTLIATMAAGRPLVVQAVFDGVEAAGLIERHGVTHTTGADEMLRRILAAGDPPARIGSLREAAFASFGGDPQALVSAAEARGMTFFQTYGSSEVQALMSYPPPGADVARRSLGGGVPVNPDISVRIRDTATGELVAEGQGEGEIEIAGPNVSVGYLHQPDATAASRTDDGYFRTGDLGRLQPGRDMVYLARMGDALRLGGYLVAPGEIESYLETLPGVGTAQVVGVRRPEGDVAVAFVLADGSRDLVEDELLASCRAELARFKVPRRVLVVDEFPTTRSANGDKIQRVRLRETAAAVLDEEVSQ</sequence>
<comment type="pathway">
    <text evidence="2">Lipid metabolism; fatty acid beta-oxidation.</text>
</comment>
<evidence type="ECO:0000256" key="5">
    <source>
        <dbReference type="ARBA" id="ARBA00039545"/>
    </source>
</evidence>
<dbReference type="PANTHER" id="PTHR43767">
    <property type="entry name" value="LONG-CHAIN-FATTY-ACID--COA LIGASE"/>
    <property type="match status" value="1"/>
</dbReference>
<dbReference type="InterPro" id="IPR050237">
    <property type="entry name" value="ATP-dep_AMP-bd_enzyme"/>
</dbReference>
<dbReference type="EMBL" id="JBHUHP010000002">
    <property type="protein sequence ID" value="MFD2090743.1"/>
    <property type="molecule type" value="Genomic_DNA"/>
</dbReference>
<evidence type="ECO:0000313" key="10">
    <source>
        <dbReference type="Proteomes" id="UP001597402"/>
    </source>
</evidence>
<dbReference type="Proteomes" id="UP001597402">
    <property type="component" value="Unassembled WGS sequence"/>
</dbReference>
<dbReference type="Pfam" id="PF13193">
    <property type="entry name" value="AMP-binding_C"/>
    <property type="match status" value="1"/>
</dbReference>
<dbReference type="PANTHER" id="PTHR43767:SF8">
    <property type="entry name" value="LONG-CHAIN-FATTY-ACID--COA LIGASE"/>
    <property type="match status" value="1"/>
</dbReference>
<protein>
    <recommendedName>
        <fullName evidence="5">Long-chain-fatty-acid--CoA ligase</fullName>
        <ecNumber evidence="4">6.2.1.3</ecNumber>
    </recommendedName>
    <alternativeName>
        <fullName evidence="6">Long-chain acyl-CoA synthetase</fullName>
    </alternativeName>
</protein>
<dbReference type="Pfam" id="PF00501">
    <property type="entry name" value="AMP-binding"/>
    <property type="match status" value="1"/>
</dbReference>